<sequence>MPGRALVLLIIRQPVSSWTVLGRGRSCHSLASRFRLRPFRKHPTKWHCVSKPIDVWYSHFKELQSAMLASGGE</sequence>
<evidence type="ECO:0008006" key="4">
    <source>
        <dbReference type="Google" id="ProtNLM"/>
    </source>
</evidence>
<keyword evidence="3" id="KW-1185">Reference proteome</keyword>
<protein>
    <recommendedName>
        <fullName evidence="4">Secreted protein</fullName>
    </recommendedName>
</protein>
<dbReference type="Gramene" id="OMO95235">
    <property type="protein sequence ID" value="OMO95235"/>
    <property type="gene ID" value="CCACVL1_05483"/>
</dbReference>
<dbReference type="AlphaFoldDB" id="A0A1R3JKC9"/>
<evidence type="ECO:0000256" key="1">
    <source>
        <dbReference type="SAM" id="SignalP"/>
    </source>
</evidence>
<comment type="caution">
    <text evidence="2">The sequence shown here is derived from an EMBL/GenBank/DDBJ whole genome shotgun (WGS) entry which is preliminary data.</text>
</comment>
<feature type="chain" id="PRO_5012051437" description="Secreted protein" evidence="1">
    <location>
        <begin position="18"/>
        <end position="73"/>
    </location>
</feature>
<accession>A0A1R3JKC9</accession>
<proteinExistence type="predicted"/>
<feature type="signal peptide" evidence="1">
    <location>
        <begin position="1"/>
        <end position="17"/>
    </location>
</feature>
<keyword evidence="1" id="KW-0732">Signal</keyword>
<reference evidence="2 3" key="1">
    <citation type="submission" date="2013-09" db="EMBL/GenBank/DDBJ databases">
        <title>Corchorus capsularis genome sequencing.</title>
        <authorList>
            <person name="Alam M."/>
            <person name="Haque M.S."/>
            <person name="Islam M.S."/>
            <person name="Emdad E.M."/>
            <person name="Islam M.M."/>
            <person name="Ahmed B."/>
            <person name="Halim A."/>
            <person name="Hossen Q.M.M."/>
            <person name="Hossain M.Z."/>
            <person name="Ahmed R."/>
            <person name="Khan M.M."/>
            <person name="Islam R."/>
            <person name="Rashid M.M."/>
            <person name="Khan S.A."/>
            <person name="Rahman M.S."/>
            <person name="Alam M."/>
        </authorList>
    </citation>
    <scope>NUCLEOTIDE SEQUENCE [LARGE SCALE GENOMIC DNA]</scope>
    <source>
        <strain evidence="3">cv. CVL-1</strain>
        <tissue evidence="2">Whole seedling</tissue>
    </source>
</reference>
<evidence type="ECO:0000313" key="2">
    <source>
        <dbReference type="EMBL" id="OMO95235.1"/>
    </source>
</evidence>
<dbReference type="EMBL" id="AWWV01007688">
    <property type="protein sequence ID" value="OMO95235.1"/>
    <property type="molecule type" value="Genomic_DNA"/>
</dbReference>
<name>A0A1R3JKC9_COCAP</name>
<dbReference type="Proteomes" id="UP000188268">
    <property type="component" value="Unassembled WGS sequence"/>
</dbReference>
<evidence type="ECO:0000313" key="3">
    <source>
        <dbReference type="Proteomes" id="UP000188268"/>
    </source>
</evidence>
<organism evidence="2 3">
    <name type="scientific">Corchorus capsularis</name>
    <name type="common">Jute</name>
    <dbReference type="NCBI Taxonomy" id="210143"/>
    <lineage>
        <taxon>Eukaryota</taxon>
        <taxon>Viridiplantae</taxon>
        <taxon>Streptophyta</taxon>
        <taxon>Embryophyta</taxon>
        <taxon>Tracheophyta</taxon>
        <taxon>Spermatophyta</taxon>
        <taxon>Magnoliopsida</taxon>
        <taxon>eudicotyledons</taxon>
        <taxon>Gunneridae</taxon>
        <taxon>Pentapetalae</taxon>
        <taxon>rosids</taxon>
        <taxon>malvids</taxon>
        <taxon>Malvales</taxon>
        <taxon>Malvaceae</taxon>
        <taxon>Grewioideae</taxon>
        <taxon>Apeibeae</taxon>
        <taxon>Corchorus</taxon>
    </lineage>
</organism>
<gene>
    <name evidence="2" type="ORF">CCACVL1_05483</name>
</gene>